<name>A0A833VT73_9POAL</name>
<dbReference type="FunFam" id="3.40.309.10:FF:000003">
    <property type="entry name" value="Aldehyde dehydrogenase"/>
    <property type="match status" value="1"/>
</dbReference>
<dbReference type="PANTHER" id="PTHR43570">
    <property type="entry name" value="ALDEHYDE DEHYDROGENASE"/>
    <property type="match status" value="1"/>
</dbReference>
<dbReference type="EMBL" id="SWLB01000009">
    <property type="protein sequence ID" value="KAF3334183.1"/>
    <property type="molecule type" value="Genomic_DNA"/>
</dbReference>
<evidence type="ECO:0000256" key="3">
    <source>
        <dbReference type="ARBA" id="ARBA00023027"/>
    </source>
</evidence>
<evidence type="ECO:0000256" key="8">
    <source>
        <dbReference type="RuleBase" id="RU003345"/>
    </source>
</evidence>
<feature type="active site" evidence="6 7">
    <location>
        <position position="221"/>
    </location>
</feature>
<evidence type="ECO:0000313" key="11">
    <source>
        <dbReference type="Proteomes" id="UP000623129"/>
    </source>
</evidence>
<feature type="domain" description="Aldehyde dehydrogenase" evidence="9">
    <location>
        <begin position="9"/>
        <end position="444"/>
    </location>
</feature>
<comment type="catalytic activity">
    <reaction evidence="4">
        <text>an aldehyde + NAD(+) + H2O = a carboxylate + NADH + 2 H(+)</text>
        <dbReference type="Rhea" id="RHEA:16185"/>
        <dbReference type="ChEBI" id="CHEBI:15377"/>
        <dbReference type="ChEBI" id="CHEBI:15378"/>
        <dbReference type="ChEBI" id="CHEBI:17478"/>
        <dbReference type="ChEBI" id="CHEBI:29067"/>
        <dbReference type="ChEBI" id="CHEBI:57540"/>
        <dbReference type="ChEBI" id="CHEBI:57945"/>
        <dbReference type="EC" id="1.2.1.3"/>
    </reaction>
</comment>
<gene>
    <name evidence="10" type="ORF">FCM35_KLT20787</name>
</gene>
<dbReference type="FunFam" id="3.40.605.10:FF:000004">
    <property type="entry name" value="Aldehyde dehydrogenase"/>
    <property type="match status" value="1"/>
</dbReference>
<proteinExistence type="inferred from homology"/>
<dbReference type="Proteomes" id="UP000623129">
    <property type="component" value="Unassembled WGS sequence"/>
</dbReference>
<dbReference type="Gene3D" id="3.40.309.10">
    <property type="entry name" value="Aldehyde Dehydrogenase, Chain A, domain 2"/>
    <property type="match status" value="1"/>
</dbReference>
<keyword evidence="11" id="KW-1185">Reference proteome</keyword>
<dbReference type="PANTHER" id="PTHR43570:SF16">
    <property type="entry name" value="ALDEHYDE DEHYDROGENASE TYPE III, ISOFORM Q"/>
    <property type="match status" value="1"/>
</dbReference>
<dbReference type="InterPro" id="IPR016162">
    <property type="entry name" value="Ald_DH_N"/>
</dbReference>
<dbReference type="GO" id="GO:0005737">
    <property type="term" value="C:cytoplasm"/>
    <property type="evidence" value="ECO:0007669"/>
    <property type="project" value="TreeGrafter"/>
</dbReference>
<dbReference type="GO" id="GO:0006081">
    <property type="term" value="P:aldehyde metabolic process"/>
    <property type="evidence" value="ECO:0007669"/>
    <property type="project" value="InterPro"/>
</dbReference>
<dbReference type="SUPFAM" id="SSF53720">
    <property type="entry name" value="ALDH-like"/>
    <property type="match status" value="1"/>
</dbReference>
<dbReference type="GO" id="GO:0009737">
    <property type="term" value="P:response to abscisic acid"/>
    <property type="evidence" value="ECO:0007669"/>
    <property type="project" value="UniProtKB-ARBA"/>
</dbReference>
<keyword evidence="2 5" id="KW-0560">Oxidoreductase</keyword>
<dbReference type="PIRSF" id="PIRSF036492">
    <property type="entry name" value="ALDH"/>
    <property type="match status" value="1"/>
</dbReference>
<evidence type="ECO:0000256" key="7">
    <source>
        <dbReference type="PROSITE-ProRule" id="PRU10007"/>
    </source>
</evidence>
<dbReference type="AlphaFoldDB" id="A0A833VT73"/>
<comment type="similarity">
    <text evidence="1 5 8">Belongs to the aldehyde dehydrogenase family.</text>
</comment>
<dbReference type="OrthoDB" id="440325at2759"/>
<protein>
    <recommendedName>
        <fullName evidence="5">Aldehyde dehydrogenase</fullName>
    </recommendedName>
</protein>
<dbReference type="InterPro" id="IPR012394">
    <property type="entry name" value="Aldehyde_DH_NAD(P)"/>
</dbReference>
<comment type="caution">
    <text evidence="10">The sequence shown here is derived from an EMBL/GenBank/DDBJ whole genome shotgun (WGS) entry which is preliminary data.</text>
</comment>
<dbReference type="PROSITE" id="PS00687">
    <property type="entry name" value="ALDEHYDE_DEHYDR_GLU"/>
    <property type="match status" value="1"/>
</dbReference>
<dbReference type="InterPro" id="IPR016163">
    <property type="entry name" value="Ald_DH_C"/>
</dbReference>
<keyword evidence="3" id="KW-0520">NAD</keyword>
<dbReference type="InterPro" id="IPR016161">
    <property type="entry name" value="Ald_DH/histidinol_DH"/>
</dbReference>
<evidence type="ECO:0000256" key="4">
    <source>
        <dbReference type="ARBA" id="ARBA00049194"/>
    </source>
</evidence>
<evidence type="ECO:0000313" key="10">
    <source>
        <dbReference type="EMBL" id="KAF3334183.1"/>
    </source>
</evidence>
<sequence length="490" mass="53695">MEGTITTEVFNREKAEATVKALRESFRSGKTKTYEWRASQLEGIAKLIKEKESDITEALKSDLAKPEMETYLHEISLAKSACLFALKNLKKWMKPEKVPASITTFPSSARIVSEPLGVILVISAWNYPFLLSIEPVIGAIVAGNTVVLKPSEIAPATSELFAKFLPEYVDSSCVKVVEGGVPETTALLEQKWDKIFYTGNGKVARIVMAAAAKHLTPVSLELGGKSPVLVDSDVNLKVAVKRIAVGKWGSNNGQACVAPDYIITTKSFAPQLVESLKITLERFYGKDPLESADLSRIVNLNHFKRLTDFLDDEKVSDKIVYGGQRNEKQLKISPTVLLDVPLDSLIMKDEIFGPLLPIVTVDKLEDSYEFINSVAANPLAAYIFTKNKKHEEEFINNVPAGGILVNDTILHLANPHLPFGGVGESGIGAYHGKFSFDAFSHKKAILSRGFSGEAKARYPPYTTGKQKILRGLINGSIVALFLALIGFPRD</sequence>
<evidence type="ECO:0000256" key="5">
    <source>
        <dbReference type="PIRNR" id="PIRNR036492"/>
    </source>
</evidence>
<dbReference type="InterPro" id="IPR029510">
    <property type="entry name" value="Ald_DH_CS_GLU"/>
</dbReference>
<accession>A0A833VT73</accession>
<dbReference type="Gene3D" id="3.40.605.10">
    <property type="entry name" value="Aldehyde Dehydrogenase, Chain A, domain 1"/>
    <property type="match status" value="1"/>
</dbReference>
<evidence type="ECO:0000259" key="9">
    <source>
        <dbReference type="Pfam" id="PF00171"/>
    </source>
</evidence>
<dbReference type="InterPro" id="IPR015590">
    <property type="entry name" value="Aldehyde_DH_dom"/>
</dbReference>
<evidence type="ECO:0000256" key="1">
    <source>
        <dbReference type="ARBA" id="ARBA00009986"/>
    </source>
</evidence>
<dbReference type="Pfam" id="PF00171">
    <property type="entry name" value="Aldedh"/>
    <property type="match status" value="1"/>
</dbReference>
<reference evidence="10" key="1">
    <citation type="submission" date="2020-01" db="EMBL/GenBank/DDBJ databases">
        <title>Genome sequence of Kobresia littledalei, the first chromosome-level genome in the family Cyperaceae.</title>
        <authorList>
            <person name="Qu G."/>
        </authorList>
    </citation>
    <scope>NUCLEOTIDE SEQUENCE</scope>
    <source>
        <strain evidence="10">C.B.Clarke</strain>
        <tissue evidence="10">Leaf</tissue>
    </source>
</reference>
<feature type="active site" evidence="6">
    <location>
        <position position="256"/>
    </location>
</feature>
<evidence type="ECO:0000256" key="6">
    <source>
        <dbReference type="PIRSR" id="PIRSR036492-1"/>
    </source>
</evidence>
<evidence type="ECO:0000256" key="2">
    <source>
        <dbReference type="ARBA" id="ARBA00023002"/>
    </source>
</evidence>
<dbReference type="GO" id="GO:0004029">
    <property type="term" value="F:aldehyde dehydrogenase (NAD+) activity"/>
    <property type="evidence" value="ECO:0007669"/>
    <property type="project" value="UniProtKB-EC"/>
</dbReference>
<organism evidence="10 11">
    <name type="scientific">Carex littledalei</name>
    <dbReference type="NCBI Taxonomy" id="544730"/>
    <lineage>
        <taxon>Eukaryota</taxon>
        <taxon>Viridiplantae</taxon>
        <taxon>Streptophyta</taxon>
        <taxon>Embryophyta</taxon>
        <taxon>Tracheophyta</taxon>
        <taxon>Spermatophyta</taxon>
        <taxon>Magnoliopsida</taxon>
        <taxon>Liliopsida</taxon>
        <taxon>Poales</taxon>
        <taxon>Cyperaceae</taxon>
        <taxon>Cyperoideae</taxon>
        <taxon>Cariceae</taxon>
        <taxon>Carex</taxon>
        <taxon>Carex subgen. Euthyceras</taxon>
    </lineage>
</organism>